<dbReference type="PROSITE" id="PS00894">
    <property type="entry name" value="HTH_DEOR_1"/>
    <property type="match status" value="1"/>
</dbReference>
<keyword evidence="3" id="KW-0804">Transcription</keyword>
<dbReference type="Pfam" id="PF08220">
    <property type="entry name" value="HTH_DeoR"/>
    <property type="match status" value="1"/>
</dbReference>
<sequence length="261" mass="28100">MILRERQDRIINALRSTGAASVRELAEALDVSEATIRRDLQVLDSNGELTRTYGGAVLRAGHVVDEHGSEGDRERPFEFGEDEQRAEKKKMAVAAAAMIHDDSVVILDIGTTTALVARELRGRNVTVITSNLAVFDELRDDTSVRLVLLGGVVRRNYRTLVGSLTELALTQVSADYLFLSCTGVRGNGHVVDNMAVEAPIKQSMIAAADKVVLLASEAKFPGTGALRLCSLTDVDVLITTENAPEETLALCRNAGGEVTIV</sequence>
<dbReference type="InterPro" id="IPR050313">
    <property type="entry name" value="Carb_Metab_HTH_regulators"/>
</dbReference>
<name>A0ABP8WCK8_9MICO</name>
<proteinExistence type="predicted"/>
<evidence type="ECO:0000256" key="3">
    <source>
        <dbReference type="ARBA" id="ARBA00023163"/>
    </source>
</evidence>
<organism evidence="5 6">
    <name type="scientific">Frondihabitans cladoniiphilus</name>
    <dbReference type="NCBI Taxonomy" id="715785"/>
    <lineage>
        <taxon>Bacteria</taxon>
        <taxon>Bacillati</taxon>
        <taxon>Actinomycetota</taxon>
        <taxon>Actinomycetes</taxon>
        <taxon>Micrococcales</taxon>
        <taxon>Microbacteriaceae</taxon>
        <taxon>Frondihabitans</taxon>
    </lineage>
</organism>
<keyword evidence="2 5" id="KW-0238">DNA-binding</keyword>
<keyword evidence="6" id="KW-1185">Reference proteome</keyword>
<dbReference type="Proteomes" id="UP001501295">
    <property type="component" value="Unassembled WGS sequence"/>
</dbReference>
<dbReference type="Gene3D" id="3.40.50.1360">
    <property type="match status" value="1"/>
</dbReference>
<dbReference type="SUPFAM" id="SSF100950">
    <property type="entry name" value="NagB/RpiA/CoA transferase-like"/>
    <property type="match status" value="1"/>
</dbReference>
<evidence type="ECO:0000313" key="6">
    <source>
        <dbReference type="Proteomes" id="UP001501295"/>
    </source>
</evidence>
<dbReference type="PROSITE" id="PS51000">
    <property type="entry name" value="HTH_DEOR_2"/>
    <property type="match status" value="1"/>
</dbReference>
<dbReference type="PRINTS" id="PR00037">
    <property type="entry name" value="HTHLACR"/>
</dbReference>
<dbReference type="PANTHER" id="PTHR30363">
    <property type="entry name" value="HTH-TYPE TRANSCRIPTIONAL REGULATOR SRLR-RELATED"/>
    <property type="match status" value="1"/>
</dbReference>
<evidence type="ECO:0000313" key="5">
    <source>
        <dbReference type="EMBL" id="GAA4686241.1"/>
    </source>
</evidence>
<reference evidence="6" key="1">
    <citation type="journal article" date="2019" name="Int. J. Syst. Evol. Microbiol.">
        <title>The Global Catalogue of Microorganisms (GCM) 10K type strain sequencing project: providing services to taxonomists for standard genome sequencing and annotation.</title>
        <authorList>
            <consortium name="The Broad Institute Genomics Platform"/>
            <consortium name="The Broad Institute Genome Sequencing Center for Infectious Disease"/>
            <person name="Wu L."/>
            <person name="Ma J."/>
        </authorList>
    </citation>
    <scope>NUCLEOTIDE SEQUENCE [LARGE SCALE GENOMIC DNA]</scope>
    <source>
        <strain evidence="6">JCM 18956</strain>
    </source>
</reference>
<dbReference type="EMBL" id="BAABLM010000012">
    <property type="protein sequence ID" value="GAA4686241.1"/>
    <property type="molecule type" value="Genomic_DNA"/>
</dbReference>
<dbReference type="GO" id="GO:0003677">
    <property type="term" value="F:DNA binding"/>
    <property type="evidence" value="ECO:0007669"/>
    <property type="project" value="UniProtKB-KW"/>
</dbReference>
<dbReference type="InterPro" id="IPR018356">
    <property type="entry name" value="Tscrpt_reg_HTH_DeoR_CS"/>
</dbReference>
<protein>
    <submittedName>
        <fullName evidence="5">DeoR/GlpR family DNA-binding transcription regulator</fullName>
    </submittedName>
</protein>
<dbReference type="SMART" id="SM01134">
    <property type="entry name" value="DeoRC"/>
    <property type="match status" value="1"/>
</dbReference>
<dbReference type="InterPro" id="IPR036388">
    <property type="entry name" value="WH-like_DNA-bd_sf"/>
</dbReference>
<dbReference type="InterPro" id="IPR014036">
    <property type="entry name" value="DeoR-like_C"/>
</dbReference>
<dbReference type="InterPro" id="IPR036390">
    <property type="entry name" value="WH_DNA-bd_sf"/>
</dbReference>
<dbReference type="RefSeq" id="WP_345377338.1">
    <property type="nucleotide sequence ID" value="NZ_BAABLM010000012.1"/>
</dbReference>
<comment type="caution">
    <text evidence="5">The sequence shown here is derived from an EMBL/GenBank/DDBJ whole genome shotgun (WGS) entry which is preliminary data.</text>
</comment>
<dbReference type="Pfam" id="PF00455">
    <property type="entry name" value="DeoRC"/>
    <property type="match status" value="1"/>
</dbReference>
<dbReference type="InterPro" id="IPR037171">
    <property type="entry name" value="NagB/RpiA_transferase-like"/>
</dbReference>
<dbReference type="PANTHER" id="PTHR30363:SF44">
    <property type="entry name" value="AGA OPERON TRANSCRIPTIONAL REPRESSOR-RELATED"/>
    <property type="match status" value="1"/>
</dbReference>
<dbReference type="InterPro" id="IPR001034">
    <property type="entry name" value="DeoR_HTH"/>
</dbReference>
<feature type="domain" description="HTH deoR-type" evidence="4">
    <location>
        <begin position="3"/>
        <end position="58"/>
    </location>
</feature>
<gene>
    <name evidence="5" type="ORF">GCM10025780_36080</name>
</gene>
<dbReference type="SMART" id="SM00420">
    <property type="entry name" value="HTH_DEOR"/>
    <property type="match status" value="1"/>
</dbReference>
<evidence type="ECO:0000259" key="4">
    <source>
        <dbReference type="PROSITE" id="PS51000"/>
    </source>
</evidence>
<evidence type="ECO:0000256" key="1">
    <source>
        <dbReference type="ARBA" id="ARBA00023015"/>
    </source>
</evidence>
<keyword evidence="1" id="KW-0805">Transcription regulation</keyword>
<accession>A0ABP8WCK8</accession>
<evidence type="ECO:0000256" key="2">
    <source>
        <dbReference type="ARBA" id="ARBA00023125"/>
    </source>
</evidence>
<dbReference type="Gene3D" id="1.10.10.10">
    <property type="entry name" value="Winged helix-like DNA-binding domain superfamily/Winged helix DNA-binding domain"/>
    <property type="match status" value="1"/>
</dbReference>
<dbReference type="SUPFAM" id="SSF46785">
    <property type="entry name" value="Winged helix' DNA-binding domain"/>
    <property type="match status" value="1"/>
</dbReference>